<keyword evidence="1" id="KW-1133">Transmembrane helix</keyword>
<accession>A0A4U1I4X8</accession>
<evidence type="ECO:0000313" key="2">
    <source>
        <dbReference type="EMBL" id="TKC88267.1"/>
    </source>
</evidence>
<dbReference type="OrthoDB" id="5514723at2"/>
<dbReference type="Proteomes" id="UP000305539">
    <property type="component" value="Unassembled WGS sequence"/>
</dbReference>
<keyword evidence="3" id="KW-1185">Reference proteome</keyword>
<keyword evidence="1" id="KW-0472">Membrane</keyword>
<dbReference type="Pfam" id="PF11745">
    <property type="entry name" value="DUF3304"/>
    <property type="match status" value="1"/>
</dbReference>
<evidence type="ECO:0000313" key="3">
    <source>
        <dbReference type="Proteomes" id="UP000305539"/>
    </source>
</evidence>
<dbReference type="AlphaFoldDB" id="A0A4U1I4X8"/>
<feature type="transmembrane region" description="Helical" evidence="1">
    <location>
        <begin position="12"/>
        <end position="30"/>
    </location>
</feature>
<evidence type="ECO:0000256" key="1">
    <source>
        <dbReference type="SAM" id="Phobius"/>
    </source>
</evidence>
<reference evidence="2 3" key="1">
    <citation type="submission" date="2019-04" db="EMBL/GenBank/DDBJ databases">
        <title>Trinickia sp. 7GSK02, isolated from subtropical forest soil.</title>
        <authorList>
            <person name="Gao Z.-H."/>
            <person name="Qiu L.-H."/>
        </authorList>
    </citation>
    <scope>NUCLEOTIDE SEQUENCE [LARGE SCALE GENOMIC DNA]</scope>
    <source>
        <strain evidence="2 3">7GSK02</strain>
    </source>
</reference>
<keyword evidence="1" id="KW-0812">Transmembrane</keyword>
<proteinExistence type="predicted"/>
<protein>
    <submittedName>
        <fullName evidence="2">DUF3304 domain-containing protein</fullName>
    </submittedName>
</protein>
<name>A0A4U1I4X8_9BURK</name>
<gene>
    <name evidence="2" type="ORF">FAZ69_14040</name>
</gene>
<comment type="caution">
    <text evidence="2">The sequence shown here is derived from an EMBL/GenBank/DDBJ whole genome shotgun (WGS) entry which is preliminary data.</text>
</comment>
<organism evidence="2 3">
    <name type="scientific">Trinickia terrae</name>
    <dbReference type="NCBI Taxonomy" id="2571161"/>
    <lineage>
        <taxon>Bacteria</taxon>
        <taxon>Pseudomonadati</taxon>
        <taxon>Pseudomonadota</taxon>
        <taxon>Betaproteobacteria</taxon>
        <taxon>Burkholderiales</taxon>
        <taxon>Burkholderiaceae</taxon>
        <taxon>Trinickia</taxon>
    </lineage>
</organism>
<sequence>MERTGSSVKIKTFARIAGFVGLGLCAVVALSSRAKEPHELAIVGYDYTDRAISEFSVNDAWAGNLELSTPTNGGGSSVCCVTLARSTKTPFWITVRYRKDALESYPPRKIVEPAGGYIDAKVEVKGSIPDDASYLEIHFFPDGHLEAAISGQDGPSPPRLKLERRLPFVR</sequence>
<dbReference type="InterPro" id="IPR021733">
    <property type="entry name" value="DUF3304"/>
</dbReference>
<dbReference type="EMBL" id="SWJE01000007">
    <property type="protein sequence ID" value="TKC88267.1"/>
    <property type="molecule type" value="Genomic_DNA"/>
</dbReference>